<reference evidence="2" key="2">
    <citation type="journal article" date="2021" name="PeerJ">
        <title>Extensive microbial diversity within the chicken gut microbiome revealed by metagenomics and culture.</title>
        <authorList>
            <person name="Gilroy R."/>
            <person name="Ravi A."/>
            <person name="Getino M."/>
            <person name="Pursley I."/>
            <person name="Horton D.L."/>
            <person name="Alikhan N.F."/>
            <person name="Baker D."/>
            <person name="Gharbi K."/>
            <person name="Hall N."/>
            <person name="Watson M."/>
            <person name="Adriaenssens E.M."/>
            <person name="Foster-Nyarko E."/>
            <person name="Jarju S."/>
            <person name="Secka A."/>
            <person name="Antonio M."/>
            <person name="Oren A."/>
            <person name="Chaudhuri R.R."/>
            <person name="La Ragione R."/>
            <person name="Hildebrand F."/>
            <person name="Pallen M.J."/>
        </authorList>
    </citation>
    <scope>NUCLEOTIDE SEQUENCE</scope>
    <source>
        <strain evidence="2">10669</strain>
    </source>
</reference>
<protein>
    <submittedName>
        <fullName evidence="2">PEP-CTERM sorting domain-containing protein</fullName>
    </submittedName>
</protein>
<reference evidence="2" key="1">
    <citation type="submission" date="2020-10" db="EMBL/GenBank/DDBJ databases">
        <authorList>
            <person name="Gilroy R."/>
        </authorList>
    </citation>
    <scope>NUCLEOTIDE SEQUENCE</scope>
    <source>
        <strain evidence="2">10669</strain>
    </source>
</reference>
<proteinExistence type="predicted"/>
<sequence>MYKRQVRDDGPMSAFSFGGCIAHLTRINTANMSFSDIAVYSGVLESDQIAYLGSNKANASAIPEPSAFGLLAGLGALALVASRRRRK</sequence>
<feature type="domain" description="Ice-binding protein C-terminal" evidence="1">
    <location>
        <begin position="61"/>
        <end position="85"/>
    </location>
</feature>
<accession>A0A9D1NKJ9</accession>
<evidence type="ECO:0000313" key="3">
    <source>
        <dbReference type="Proteomes" id="UP000886812"/>
    </source>
</evidence>
<dbReference type="AlphaFoldDB" id="A0A9D1NKJ9"/>
<organism evidence="2 3">
    <name type="scientific">Candidatus Spyradosoma merdigallinarum</name>
    <dbReference type="NCBI Taxonomy" id="2840950"/>
    <lineage>
        <taxon>Bacteria</taxon>
        <taxon>Pseudomonadati</taxon>
        <taxon>Verrucomicrobiota</taxon>
        <taxon>Opitutia</taxon>
        <taxon>Opitutia incertae sedis</taxon>
        <taxon>Candidatus Spyradosoma</taxon>
    </lineage>
</organism>
<evidence type="ECO:0000313" key="2">
    <source>
        <dbReference type="EMBL" id="HIV04551.1"/>
    </source>
</evidence>
<dbReference type="InterPro" id="IPR013424">
    <property type="entry name" value="Ice-binding_C"/>
</dbReference>
<comment type="caution">
    <text evidence="2">The sequence shown here is derived from an EMBL/GenBank/DDBJ whole genome shotgun (WGS) entry which is preliminary data.</text>
</comment>
<dbReference type="NCBIfam" id="TIGR02595">
    <property type="entry name" value="PEP_CTERM"/>
    <property type="match status" value="1"/>
</dbReference>
<name>A0A9D1NKJ9_9BACT</name>
<evidence type="ECO:0000259" key="1">
    <source>
        <dbReference type="Pfam" id="PF07589"/>
    </source>
</evidence>
<dbReference type="Pfam" id="PF07589">
    <property type="entry name" value="PEP-CTERM"/>
    <property type="match status" value="1"/>
</dbReference>
<gene>
    <name evidence="2" type="ORF">IAC75_05325</name>
</gene>
<dbReference type="Proteomes" id="UP000886812">
    <property type="component" value="Unassembled WGS sequence"/>
</dbReference>
<dbReference type="PROSITE" id="PS51257">
    <property type="entry name" value="PROKAR_LIPOPROTEIN"/>
    <property type="match status" value="1"/>
</dbReference>
<dbReference type="EMBL" id="DVOG01000138">
    <property type="protein sequence ID" value="HIV04551.1"/>
    <property type="molecule type" value="Genomic_DNA"/>
</dbReference>